<dbReference type="PANTHER" id="PTHR20859">
    <property type="entry name" value="INTERFERON/INTERLEUKIN RECEPTOR"/>
    <property type="match status" value="1"/>
</dbReference>
<keyword evidence="2" id="KW-0732">Signal</keyword>
<accession>A0AAN7XG68</accession>
<dbReference type="GO" id="GO:0005886">
    <property type="term" value="C:plasma membrane"/>
    <property type="evidence" value="ECO:0007669"/>
    <property type="project" value="TreeGrafter"/>
</dbReference>
<feature type="transmembrane region" description="Helical" evidence="1">
    <location>
        <begin position="228"/>
        <end position="251"/>
    </location>
</feature>
<keyword evidence="1" id="KW-0472">Membrane</keyword>
<dbReference type="InterPro" id="IPR015373">
    <property type="entry name" value="Interferon/interleukin_rcp_dom"/>
</dbReference>
<keyword evidence="6" id="KW-1185">Reference proteome</keyword>
<feature type="domain" description="Interferon/interleukin receptor" evidence="4">
    <location>
        <begin position="120"/>
        <end position="221"/>
    </location>
</feature>
<keyword evidence="1" id="KW-0812">Transmembrane</keyword>
<dbReference type="InterPro" id="IPR050650">
    <property type="entry name" value="Type-II_Cytokine-TF_Rcpt"/>
</dbReference>
<evidence type="ECO:0000259" key="4">
    <source>
        <dbReference type="Pfam" id="PF09294"/>
    </source>
</evidence>
<evidence type="ECO:0000256" key="1">
    <source>
        <dbReference type="SAM" id="Phobius"/>
    </source>
</evidence>
<dbReference type="Proteomes" id="UP001346869">
    <property type="component" value="Unassembled WGS sequence"/>
</dbReference>
<dbReference type="AlphaFoldDB" id="A0AAN7XG68"/>
<dbReference type="PANTHER" id="PTHR20859:SF46">
    <property type="entry name" value="INTERFERON GAMMA RECEPTOR 2"/>
    <property type="match status" value="1"/>
</dbReference>
<name>A0AAN7XG68_ELEMC</name>
<dbReference type="GO" id="GO:0004896">
    <property type="term" value="F:cytokine receptor activity"/>
    <property type="evidence" value="ECO:0007669"/>
    <property type="project" value="TreeGrafter"/>
</dbReference>
<feature type="chain" id="PRO_5042944102" description="Interleukin-10 receptor subunit beta-like" evidence="2">
    <location>
        <begin position="22"/>
        <end position="323"/>
    </location>
</feature>
<dbReference type="InterPro" id="IPR036116">
    <property type="entry name" value="FN3_sf"/>
</dbReference>
<dbReference type="EMBL" id="JAUZQC010000013">
    <property type="protein sequence ID" value="KAK5861500.1"/>
    <property type="molecule type" value="Genomic_DNA"/>
</dbReference>
<reference evidence="5 6" key="1">
    <citation type="journal article" date="2023" name="Genes (Basel)">
        <title>Chromosome-Level Genome Assembly and Circadian Gene Repertoire of the Patagonia Blennie Eleginops maclovinus-The Closest Ancestral Proxy of Antarctic Cryonotothenioids.</title>
        <authorList>
            <person name="Cheng C.C."/>
            <person name="Rivera-Colon A.G."/>
            <person name="Minhas B.F."/>
            <person name="Wilson L."/>
            <person name="Rayamajhi N."/>
            <person name="Vargas-Chacoff L."/>
            <person name="Catchen J.M."/>
        </authorList>
    </citation>
    <scope>NUCLEOTIDE SEQUENCE [LARGE SCALE GENOMIC DNA]</scope>
    <source>
        <strain evidence="5">JMC-PN-2008</strain>
    </source>
</reference>
<evidence type="ECO:0000313" key="6">
    <source>
        <dbReference type="Proteomes" id="UP001346869"/>
    </source>
</evidence>
<sequence length="323" mass="35948">MSAAVCVLILSALWGHTVVSGDLSRPTKVRLTSHDMNLVLSWDLPAEPAGLLYTTEYRSSVINYRAGCVNISTLECDFTRHSIPQTIYQFGKYTARVRAHSGTETSAWVESNNVAMDKETNISSPIISLLSNGAAIEVIIQDPVFRISSLRQVYSSATYNITYWQDSQKQKTRSISNIQQSRVVLSDLEPWTKYCVKVQISTGRISNNLSQPSADVCESTTIDKEVPWVAAVVTFITMAIAVALVVVAVVYRKRISHLLCPKDSLPQHFKEDLMVRPNSSMYIAMCNSHPSEEIFHQVSIIPDSSIIEAERPLEAEPPHTTQT</sequence>
<reference evidence="5 6" key="2">
    <citation type="journal article" date="2023" name="Mol. Biol. Evol.">
        <title>Genomics of Secondarily Temperate Adaptation in the Only Non-Antarctic Icefish.</title>
        <authorList>
            <person name="Rivera-Colon A.G."/>
            <person name="Rayamajhi N."/>
            <person name="Minhas B.F."/>
            <person name="Madrigal G."/>
            <person name="Bilyk K.T."/>
            <person name="Yoon V."/>
            <person name="Hune M."/>
            <person name="Gregory S."/>
            <person name="Cheng C.H.C."/>
            <person name="Catchen J.M."/>
        </authorList>
    </citation>
    <scope>NUCLEOTIDE SEQUENCE [LARGE SCALE GENOMIC DNA]</scope>
    <source>
        <strain evidence="5">JMC-PN-2008</strain>
    </source>
</reference>
<evidence type="ECO:0008006" key="7">
    <source>
        <dbReference type="Google" id="ProtNLM"/>
    </source>
</evidence>
<dbReference type="Pfam" id="PF09294">
    <property type="entry name" value="Interfer-bind"/>
    <property type="match status" value="1"/>
</dbReference>
<dbReference type="InterPro" id="IPR013783">
    <property type="entry name" value="Ig-like_fold"/>
</dbReference>
<dbReference type="SUPFAM" id="SSF49265">
    <property type="entry name" value="Fibronectin type III"/>
    <property type="match status" value="2"/>
</dbReference>
<keyword evidence="1" id="KW-1133">Transmembrane helix</keyword>
<protein>
    <recommendedName>
        <fullName evidence="7">Interleukin-10 receptor subunit beta-like</fullName>
    </recommendedName>
</protein>
<proteinExistence type="predicted"/>
<dbReference type="InterPro" id="IPR003961">
    <property type="entry name" value="FN3_dom"/>
</dbReference>
<dbReference type="CDD" id="cd00063">
    <property type="entry name" value="FN3"/>
    <property type="match status" value="1"/>
</dbReference>
<evidence type="ECO:0000256" key="2">
    <source>
        <dbReference type="SAM" id="SignalP"/>
    </source>
</evidence>
<evidence type="ECO:0000313" key="5">
    <source>
        <dbReference type="EMBL" id="KAK5861500.1"/>
    </source>
</evidence>
<feature type="signal peptide" evidence="2">
    <location>
        <begin position="1"/>
        <end position="21"/>
    </location>
</feature>
<organism evidence="5 6">
    <name type="scientific">Eleginops maclovinus</name>
    <name type="common">Patagonian blennie</name>
    <name type="synonym">Eleginus maclovinus</name>
    <dbReference type="NCBI Taxonomy" id="56733"/>
    <lineage>
        <taxon>Eukaryota</taxon>
        <taxon>Metazoa</taxon>
        <taxon>Chordata</taxon>
        <taxon>Craniata</taxon>
        <taxon>Vertebrata</taxon>
        <taxon>Euteleostomi</taxon>
        <taxon>Actinopterygii</taxon>
        <taxon>Neopterygii</taxon>
        <taxon>Teleostei</taxon>
        <taxon>Neoteleostei</taxon>
        <taxon>Acanthomorphata</taxon>
        <taxon>Eupercaria</taxon>
        <taxon>Perciformes</taxon>
        <taxon>Notothenioidei</taxon>
        <taxon>Eleginopidae</taxon>
        <taxon>Eleginops</taxon>
    </lineage>
</organism>
<gene>
    <name evidence="5" type="ORF">PBY51_022892</name>
</gene>
<dbReference type="Gene3D" id="2.60.40.10">
    <property type="entry name" value="Immunoglobulins"/>
    <property type="match status" value="1"/>
</dbReference>
<feature type="domain" description="Fibronectin type-III" evidence="3">
    <location>
        <begin position="6"/>
        <end position="108"/>
    </location>
</feature>
<dbReference type="Pfam" id="PF01108">
    <property type="entry name" value="Tissue_fac"/>
    <property type="match status" value="1"/>
</dbReference>
<evidence type="ECO:0000259" key="3">
    <source>
        <dbReference type="Pfam" id="PF01108"/>
    </source>
</evidence>
<comment type="caution">
    <text evidence="5">The sequence shown here is derived from an EMBL/GenBank/DDBJ whole genome shotgun (WGS) entry which is preliminary data.</text>
</comment>